<keyword evidence="1" id="KW-0812">Transmembrane</keyword>
<gene>
    <name evidence="2" type="ORF">FYJ91_16305</name>
</gene>
<keyword evidence="1" id="KW-0472">Membrane</keyword>
<evidence type="ECO:0000256" key="1">
    <source>
        <dbReference type="SAM" id="Phobius"/>
    </source>
</evidence>
<proteinExistence type="predicted"/>
<keyword evidence="3" id="KW-1185">Reference proteome</keyword>
<accession>A0A5D9C919</accession>
<reference evidence="2 3" key="1">
    <citation type="submission" date="2019-08" db="EMBL/GenBank/DDBJ databases">
        <authorList>
            <person name="Wang G."/>
            <person name="Xu Z."/>
        </authorList>
    </citation>
    <scope>NUCLEOTIDE SEQUENCE [LARGE SCALE GENOMIC DNA]</scope>
    <source>
        <strain evidence="2 3">ZX</strain>
    </source>
</reference>
<dbReference type="EMBL" id="VTOU01000003">
    <property type="protein sequence ID" value="TZG26485.1"/>
    <property type="molecule type" value="Genomic_DNA"/>
</dbReference>
<feature type="transmembrane region" description="Helical" evidence="1">
    <location>
        <begin position="15"/>
        <end position="38"/>
    </location>
</feature>
<comment type="caution">
    <text evidence="2">The sequence shown here is derived from an EMBL/GenBank/DDBJ whole genome shotgun (WGS) entry which is preliminary data.</text>
</comment>
<dbReference type="AlphaFoldDB" id="A0A5D9C919"/>
<evidence type="ECO:0000313" key="3">
    <source>
        <dbReference type="Proteomes" id="UP000322077"/>
    </source>
</evidence>
<protein>
    <submittedName>
        <fullName evidence="2">Uncharacterized protein</fullName>
    </submittedName>
</protein>
<keyword evidence="1" id="KW-1133">Transmembrane helix</keyword>
<organism evidence="2 3">
    <name type="scientific">Sphingomonas montanisoli</name>
    <dbReference type="NCBI Taxonomy" id="2606412"/>
    <lineage>
        <taxon>Bacteria</taxon>
        <taxon>Pseudomonadati</taxon>
        <taxon>Pseudomonadota</taxon>
        <taxon>Alphaproteobacteria</taxon>
        <taxon>Sphingomonadales</taxon>
        <taxon>Sphingomonadaceae</taxon>
        <taxon>Sphingomonas</taxon>
    </lineage>
</organism>
<sequence>MTFPGGFDMGANFELSVAMAACAVGSIGAALFWLMMLVDGLLFEVRRQWGVGGMWERETRAHADDHAADNDLSPVHAGWNAAETIDRTSGEITEFATGTRITVMCGQLPCAVPTSDQHLWRRIATVPYGRGGDA</sequence>
<name>A0A5D9C919_9SPHN</name>
<evidence type="ECO:0000313" key="2">
    <source>
        <dbReference type="EMBL" id="TZG26485.1"/>
    </source>
</evidence>
<dbReference type="Proteomes" id="UP000322077">
    <property type="component" value="Unassembled WGS sequence"/>
</dbReference>
<dbReference type="RefSeq" id="WP_149523287.1">
    <property type="nucleotide sequence ID" value="NZ_VTOU01000003.1"/>
</dbReference>